<proteinExistence type="predicted"/>
<gene>
    <name evidence="2" type="ORF">SAMN05660991_02024</name>
</gene>
<reference evidence="3" key="1">
    <citation type="submission" date="2016-10" db="EMBL/GenBank/DDBJ databases">
        <authorList>
            <person name="Varghese N."/>
            <person name="Submissions S."/>
        </authorList>
    </citation>
    <scope>NUCLEOTIDE SEQUENCE [LARGE SCALE GENOMIC DNA]</scope>
    <source>
        <strain evidence="3">DSM 45413</strain>
    </source>
</reference>
<name>A0A1H8T344_9ACTN</name>
<protein>
    <submittedName>
        <fullName evidence="2">Htaa protein</fullName>
    </submittedName>
</protein>
<evidence type="ECO:0000313" key="2">
    <source>
        <dbReference type="EMBL" id="SEO85235.1"/>
    </source>
</evidence>
<dbReference type="AlphaFoldDB" id="A0A1H8T344"/>
<dbReference type="Pfam" id="PF04213">
    <property type="entry name" value="HtaA"/>
    <property type="match status" value="1"/>
</dbReference>
<sequence>MSEQPADGSTGEIPFGLLWGIKRSFIAYVRRMPDGQGSIHDGAVPLGDDTLLFPADDATASAAAAPDVDHVWAFRGDIRFKGHGGMLFVRVAAPLITVRGEEADLSIEDPYARADAARVPLVTLRLQPGPAPEGAQVWLGSDVRLTEAGSVLFNDVYQPGEPFEQLSVVLPLRG</sequence>
<accession>A0A1H8T344</accession>
<keyword evidence="3" id="KW-1185">Reference proteome</keyword>
<dbReference type="Proteomes" id="UP000198960">
    <property type="component" value="Unassembled WGS sequence"/>
</dbReference>
<evidence type="ECO:0000259" key="1">
    <source>
        <dbReference type="Pfam" id="PF04213"/>
    </source>
</evidence>
<organism evidence="2 3">
    <name type="scientific">Trujillonella endophytica</name>
    <dbReference type="NCBI Taxonomy" id="673521"/>
    <lineage>
        <taxon>Bacteria</taxon>
        <taxon>Bacillati</taxon>
        <taxon>Actinomycetota</taxon>
        <taxon>Actinomycetes</taxon>
        <taxon>Geodermatophilales</taxon>
        <taxon>Geodermatophilaceae</taxon>
        <taxon>Trujillonella</taxon>
    </lineage>
</organism>
<evidence type="ECO:0000313" key="3">
    <source>
        <dbReference type="Proteomes" id="UP000198960"/>
    </source>
</evidence>
<dbReference type="InterPro" id="IPR007331">
    <property type="entry name" value="Htaa"/>
</dbReference>
<feature type="domain" description="Htaa" evidence="1">
    <location>
        <begin position="17"/>
        <end position="168"/>
    </location>
</feature>
<dbReference type="STRING" id="673521.SAMN05660991_02024"/>
<dbReference type="RefSeq" id="WP_170861051.1">
    <property type="nucleotide sequence ID" value="NZ_FOEE01000005.1"/>
</dbReference>
<dbReference type="EMBL" id="FOEE01000005">
    <property type="protein sequence ID" value="SEO85235.1"/>
    <property type="molecule type" value="Genomic_DNA"/>
</dbReference>